<reference evidence="7" key="1">
    <citation type="submission" date="2022-08" db="EMBL/GenBank/DDBJ databases">
        <authorList>
            <person name="Gutierrez-Valencia J."/>
        </authorList>
    </citation>
    <scope>NUCLEOTIDE SEQUENCE</scope>
</reference>
<dbReference type="GO" id="GO:0005768">
    <property type="term" value="C:endosome"/>
    <property type="evidence" value="ECO:0007669"/>
    <property type="project" value="TreeGrafter"/>
</dbReference>
<keyword evidence="4" id="KW-0808">Transferase</keyword>
<dbReference type="InterPro" id="IPR029044">
    <property type="entry name" value="Nucleotide-diphossugar_trans"/>
</dbReference>
<sequence length="539" mass="62551">MAMPTLPVVAKSALFIAFSILLTISLFTSFPFQIPNFLPITTTTTPNPSSHPIITIPDPPDPTFYDESTLSYSVGRPIPDWDAKRARWLNLHPSFSVEKNRVILVTGSQPSPCRHPTGDHLLLRMFKNKVDYCRIHGHEIFYNDALLHPKMTGYWAKYPIIRAAMVARSEAEWVWWVDSDAVFTDMGFRIPFEKYKGYNLVVNGWKELVYGEKKKSWTGLNAGVLLIRNCEWSMELIDELVKMGPQSAEYADWGKRQKEVLKDKLFLEADDQSGLIYLLINNGTGAGKGREFREKVYLEDEYDFQRYWLDRVGSFENVTRDYDDVLEGKDGGVLRRRHAEGVSQFYGGMLEERIKEWDCKKRRSLITHFTGCEPCSGEHNPMYSWGDCYDGMVKALNFGDNQVLRNYGEKVYLEDEYDFQRYWLDRAGSFENLTRDYDDVLEGKNGGVLRRRHAEGVSEFYDEMLAERIKEWDRSKRRSLITHFTGCEPCSGEHNPMYSWEDCYEGMVKALNFADNQVLWNYGFVRRDLMDSSRVSPLP</sequence>
<organism evidence="7 8">
    <name type="scientific">Linum tenue</name>
    <dbReference type="NCBI Taxonomy" id="586396"/>
    <lineage>
        <taxon>Eukaryota</taxon>
        <taxon>Viridiplantae</taxon>
        <taxon>Streptophyta</taxon>
        <taxon>Embryophyta</taxon>
        <taxon>Tracheophyta</taxon>
        <taxon>Spermatophyta</taxon>
        <taxon>Magnoliopsida</taxon>
        <taxon>eudicotyledons</taxon>
        <taxon>Gunneridae</taxon>
        <taxon>Pentapetalae</taxon>
        <taxon>rosids</taxon>
        <taxon>fabids</taxon>
        <taxon>Malpighiales</taxon>
        <taxon>Linaceae</taxon>
        <taxon>Linum</taxon>
    </lineage>
</organism>
<dbReference type="GO" id="GO:0008378">
    <property type="term" value="F:galactosyltransferase activity"/>
    <property type="evidence" value="ECO:0007669"/>
    <property type="project" value="TreeGrafter"/>
</dbReference>
<dbReference type="PANTHER" id="PTHR31311:SF41">
    <property type="entry name" value="PUTATIVE-RELATED"/>
    <property type="match status" value="1"/>
</dbReference>
<dbReference type="EMBL" id="CAMGYJ010000010">
    <property type="protein sequence ID" value="CAI0555620.1"/>
    <property type="molecule type" value="Genomic_DNA"/>
</dbReference>
<evidence type="ECO:0000256" key="5">
    <source>
        <dbReference type="ARBA" id="ARBA00022968"/>
    </source>
</evidence>
<keyword evidence="8" id="KW-1185">Reference proteome</keyword>
<evidence type="ECO:0000256" key="4">
    <source>
        <dbReference type="ARBA" id="ARBA00022679"/>
    </source>
</evidence>
<dbReference type="InterPro" id="IPR008630">
    <property type="entry name" value="Glyco_trans_34"/>
</dbReference>
<evidence type="ECO:0000256" key="2">
    <source>
        <dbReference type="ARBA" id="ARBA00005664"/>
    </source>
</evidence>
<dbReference type="GO" id="GO:0000139">
    <property type="term" value="C:Golgi membrane"/>
    <property type="evidence" value="ECO:0007669"/>
    <property type="project" value="UniProtKB-SubCell"/>
</dbReference>
<dbReference type="AlphaFoldDB" id="A0AAV0RE43"/>
<comment type="caution">
    <text evidence="7">The sequence shown here is derived from an EMBL/GenBank/DDBJ whole genome shotgun (WGS) entry which is preliminary data.</text>
</comment>
<evidence type="ECO:0000256" key="3">
    <source>
        <dbReference type="ARBA" id="ARBA00022676"/>
    </source>
</evidence>
<keyword evidence="3" id="KW-0328">Glycosyltransferase</keyword>
<dbReference type="GO" id="GO:0005802">
    <property type="term" value="C:trans-Golgi network"/>
    <property type="evidence" value="ECO:0007669"/>
    <property type="project" value="TreeGrafter"/>
</dbReference>
<keyword evidence="5" id="KW-0735">Signal-anchor</keyword>
<keyword evidence="6" id="KW-0333">Golgi apparatus</keyword>
<dbReference type="Gene3D" id="3.90.550.10">
    <property type="entry name" value="Spore Coat Polysaccharide Biosynthesis Protein SpsA, Chain A"/>
    <property type="match status" value="1"/>
</dbReference>
<name>A0AAV0RE43_9ROSI</name>
<comment type="similarity">
    <text evidence="2">Belongs to the glycosyltransferase 34 family.</text>
</comment>
<proteinExistence type="inferred from homology"/>
<evidence type="ECO:0000256" key="6">
    <source>
        <dbReference type="ARBA" id="ARBA00023034"/>
    </source>
</evidence>
<protein>
    <submittedName>
        <fullName evidence="7">Uncharacterized protein</fullName>
    </submittedName>
</protein>
<comment type="subcellular location">
    <subcellularLocation>
        <location evidence="1">Golgi apparatus membrane</location>
        <topology evidence="1">Single-pass type II membrane protein</topology>
    </subcellularLocation>
</comment>
<evidence type="ECO:0000313" key="7">
    <source>
        <dbReference type="EMBL" id="CAI0555620.1"/>
    </source>
</evidence>
<keyword evidence="5" id="KW-0812">Transmembrane</keyword>
<dbReference type="Proteomes" id="UP001154282">
    <property type="component" value="Unassembled WGS sequence"/>
</dbReference>
<gene>
    <name evidence="7" type="ORF">LITE_LOCUS47672</name>
</gene>
<dbReference type="Pfam" id="PF05637">
    <property type="entry name" value="Glyco_transf_34"/>
    <property type="match status" value="1"/>
</dbReference>
<evidence type="ECO:0000256" key="1">
    <source>
        <dbReference type="ARBA" id="ARBA00004323"/>
    </source>
</evidence>
<evidence type="ECO:0000313" key="8">
    <source>
        <dbReference type="Proteomes" id="UP001154282"/>
    </source>
</evidence>
<dbReference type="PANTHER" id="PTHR31311">
    <property type="entry name" value="XYLOGLUCAN 6-XYLOSYLTRANSFERASE 5-RELATED-RELATED"/>
    <property type="match status" value="1"/>
</dbReference>
<accession>A0AAV0RE43</accession>